<dbReference type="InterPro" id="IPR037431">
    <property type="entry name" value="REX4_DEDDh_dom"/>
</dbReference>
<organism evidence="12 13">
    <name type="scientific">Thyridium curvatum</name>
    <dbReference type="NCBI Taxonomy" id="1093900"/>
    <lineage>
        <taxon>Eukaryota</taxon>
        <taxon>Fungi</taxon>
        <taxon>Dikarya</taxon>
        <taxon>Ascomycota</taxon>
        <taxon>Pezizomycotina</taxon>
        <taxon>Sordariomycetes</taxon>
        <taxon>Sordariomycetidae</taxon>
        <taxon>Thyridiales</taxon>
        <taxon>Thyridiaceae</taxon>
        <taxon>Thyridium</taxon>
    </lineage>
</organism>
<evidence type="ECO:0000256" key="4">
    <source>
        <dbReference type="ARBA" id="ARBA00022552"/>
    </source>
</evidence>
<evidence type="ECO:0000256" key="9">
    <source>
        <dbReference type="ARBA" id="ARBA00025599"/>
    </source>
</evidence>
<dbReference type="GO" id="GO:0006364">
    <property type="term" value="P:rRNA processing"/>
    <property type="evidence" value="ECO:0007669"/>
    <property type="project" value="UniProtKB-KW"/>
</dbReference>
<proteinExistence type="inferred from homology"/>
<dbReference type="InterPro" id="IPR012337">
    <property type="entry name" value="RNaseH-like_sf"/>
</dbReference>
<keyword evidence="7" id="KW-0269">Exonuclease</keyword>
<dbReference type="SMART" id="SM00479">
    <property type="entry name" value="EXOIII"/>
    <property type="match status" value="1"/>
</dbReference>
<feature type="region of interest" description="Disordered" evidence="10">
    <location>
        <begin position="1"/>
        <end position="96"/>
    </location>
</feature>
<dbReference type="GO" id="GO:0003676">
    <property type="term" value="F:nucleic acid binding"/>
    <property type="evidence" value="ECO:0007669"/>
    <property type="project" value="InterPro"/>
</dbReference>
<dbReference type="STRING" id="1093900.A0A507BC98"/>
<keyword evidence="6" id="KW-0378">Hydrolase</keyword>
<feature type="compositionally biased region" description="Polar residues" evidence="10">
    <location>
        <begin position="1"/>
        <end position="10"/>
    </location>
</feature>
<dbReference type="Proteomes" id="UP000319257">
    <property type="component" value="Unassembled WGS sequence"/>
</dbReference>
<dbReference type="InterPro" id="IPR047021">
    <property type="entry name" value="REXO1/3/4-like"/>
</dbReference>
<dbReference type="RefSeq" id="XP_030996740.1">
    <property type="nucleotide sequence ID" value="XM_031139316.1"/>
</dbReference>
<dbReference type="AlphaFoldDB" id="A0A507BC98"/>
<evidence type="ECO:0000256" key="8">
    <source>
        <dbReference type="ARBA" id="ARBA00023242"/>
    </source>
</evidence>
<gene>
    <name evidence="12" type="ORF">E0L32_004859</name>
</gene>
<evidence type="ECO:0000313" key="13">
    <source>
        <dbReference type="Proteomes" id="UP000319257"/>
    </source>
</evidence>
<dbReference type="GO" id="GO:0000027">
    <property type="term" value="P:ribosomal large subunit assembly"/>
    <property type="evidence" value="ECO:0007669"/>
    <property type="project" value="TreeGrafter"/>
</dbReference>
<feature type="domain" description="Exonuclease" evidence="11">
    <location>
        <begin position="159"/>
        <end position="320"/>
    </location>
</feature>
<dbReference type="Pfam" id="PF00929">
    <property type="entry name" value="RNase_T"/>
    <property type="match status" value="1"/>
</dbReference>
<comment type="caution">
    <text evidence="12">The sequence shown here is derived from an EMBL/GenBank/DDBJ whole genome shotgun (WGS) entry which is preliminary data.</text>
</comment>
<evidence type="ECO:0000256" key="6">
    <source>
        <dbReference type="ARBA" id="ARBA00022801"/>
    </source>
</evidence>
<dbReference type="GO" id="GO:0008408">
    <property type="term" value="F:3'-5' exonuclease activity"/>
    <property type="evidence" value="ECO:0007669"/>
    <property type="project" value="InterPro"/>
</dbReference>
<keyword evidence="4" id="KW-0698">rRNA processing</keyword>
<feature type="compositionally biased region" description="Basic residues" evidence="10">
    <location>
        <begin position="338"/>
        <end position="348"/>
    </location>
</feature>
<sequence length="348" mass="37903">MASELSSNWKKLQAKIKAEPTTTTSTPKKRPAPDSIETKATQSKRPRTGQKSQGAPRRPARTGKPGSPTAPPPPKASSNKMGISQSSQPVPDVVKTSHKLTPSLALWAADNDISPEDIAQAYGLGTGPSKSLLSSSSSLKSATECRPNAGLTPDLEVGKYVGMDCEMVGVGDGGRESALARVSIVDFHGRQVYDSFVRPKERVADWRTAVSGVSAKDMPSARTFEEVQSQVAELIKGRIVVGHDLRHDMQALMLDHPLKLVRDTARYSGFKKYGHGRKPALRNLAREILGVEIQKGQHSSIEDARVAMLLFRRFKPAFDVEHANRFPDTVPQSSKPRSSGKSKKKKHR</sequence>
<dbReference type="EMBL" id="SKBQ01000024">
    <property type="protein sequence ID" value="TPX15029.1"/>
    <property type="molecule type" value="Genomic_DNA"/>
</dbReference>
<comment type="function">
    <text evidence="9">Exoribonuclease involved in ribosome biosynthesis. Involved in the processing of ITS1, the internal transcribed spacer localized between the 18S and 5.8S rRNAs.</text>
</comment>
<evidence type="ECO:0000259" key="11">
    <source>
        <dbReference type="SMART" id="SM00479"/>
    </source>
</evidence>
<dbReference type="FunCoup" id="A0A507BC98">
    <property type="interactions" value="758"/>
</dbReference>
<dbReference type="FunFam" id="3.30.420.10:FF:000007">
    <property type="entry name" value="Interferon-stimulated exonuclease gene 20"/>
    <property type="match status" value="1"/>
</dbReference>
<evidence type="ECO:0000256" key="7">
    <source>
        <dbReference type="ARBA" id="ARBA00022839"/>
    </source>
</evidence>
<dbReference type="PANTHER" id="PTHR12801:SF45">
    <property type="entry name" value="RNA EXONUCLEASE 4"/>
    <property type="match status" value="1"/>
</dbReference>
<dbReference type="Gene3D" id="3.30.420.10">
    <property type="entry name" value="Ribonuclease H-like superfamily/Ribonuclease H"/>
    <property type="match status" value="1"/>
</dbReference>
<reference evidence="12 13" key="1">
    <citation type="submission" date="2019-06" db="EMBL/GenBank/DDBJ databases">
        <title>Draft genome sequence of the filamentous fungus Phialemoniopsis curvata isolated from diesel fuel.</title>
        <authorList>
            <person name="Varaljay V.A."/>
            <person name="Lyon W.J."/>
            <person name="Crouch A.L."/>
            <person name="Drake C.E."/>
            <person name="Hollomon J.M."/>
            <person name="Nadeau L.J."/>
            <person name="Nunn H.S."/>
            <person name="Stevenson B.S."/>
            <person name="Bojanowski C.L."/>
            <person name="Crookes-Goodson W.J."/>
        </authorList>
    </citation>
    <scope>NUCLEOTIDE SEQUENCE [LARGE SCALE GENOMIC DNA]</scope>
    <source>
        <strain evidence="12 13">D216</strain>
    </source>
</reference>
<keyword evidence="8" id="KW-0539">Nucleus</keyword>
<dbReference type="GO" id="GO:0005634">
    <property type="term" value="C:nucleus"/>
    <property type="evidence" value="ECO:0007669"/>
    <property type="project" value="UniProtKB-SubCell"/>
</dbReference>
<feature type="compositionally biased region" description="Polar residues" evidence="10">
    <location>
        <begin position="78"/>
        <end position="89"/>
    </location>
</feature>
<dbReference type="PANTHER" id="PTHR12801">
    <property type="entry name" value="RNA EXONUCLEASE REXO1 / RECO3 FAMILY MEMBER-RELATED"/>
    <property type="match status" value="1"/>
</dbReference>
<evidence type="ECO:0000313" key="12">
    <source>
        <dbReference type="EMBL" id="TPX15029.1"/>
    </source>
</evidence>
<evidence type="ECO:0000256" key="5">
    <source>
        <dbReference type="ARBA" id="ARBA00022722"/>
    </source>
</evidence>
<comment type="subcellular location">
    <subcellularLocation>
        <location evidence="1">Nucleus</location>
    </subcellularLocation>
</comment>
<protein>
    <recommendedName>
        <fullName evidence="3">RNA exonuclease 4</fullName>
    </recommendedName>
</protein>
<dbReference type="OrthoDB" id="8191639at2759"/>
<keyword evidence="13" id="KW-1185">Reference proteome</keyword>
<comment type="similarity">
    <text evidence="2">Belongs to the REXO4 family.</text>
</comment>
<dbReference type="InterPro" id="IPR013520">
    <property type="entry name" value="Ribonucl_H"/>
</dbReference>
<evidence type="ECO:0000256" key="10">
    <source>
        <dbReference type="SAM" id="MobiDB-lite"/>
    </source>
</evidence>
<accession>A0A507BC98</accession>
<keyword evidence="5" id="KW-0540">Nuclease</keyword>
<dbReference type="InterPro" id="IPR036397">
    <property type="entry name" value="RNaseH_sf"/>
</dbReference>
<feature type="region of interest" description="Disordered" evidence="10">
    <location>
        <begin position="325"/>
        <end position="348"/>
    </location>
</feature>
<evidence type="ECO:0000256" key="3">
    <source>
        <dbReference type="ARBA" id="ARBA00016937"/>
    </source>
</evidence>
<evidence type="ECO:0000256" key="2">
    <source>
        <dbReference type="ARBA" id="ARBA00010489"/>
    </source>
</evidence>
<dbReference type="InParanoid" id="A0A507BC98"/>
<dbReference type="CDD" id="cd06144">
    <property type="entry name" value="REX4_like"/>
    <property type="match status" value="1"/>
</dbReference>
<dbReference type="GeneID" id="41972306"/>
<name>A0A507BC98_9PEZI</name>
<evidence type="ECO:0000256" key="1">
    <source>
        <dbReference type="ARBA" id="ARBA00004123"/>
    </source>
</evidence>
<dbReference type="SUPFAM" id="SSF53098">
    <property type="entry name" value="Ribonuclease H-like"/>
    <property type="match status" value="1"/>
</dbReference>